<reference key="2">
    <citation type="submission" date="2011-04" db="EMBL/GenBank/DDBJ databases">
        <title>Complete sequence of chromosome of Haliscomenobacter hydrossis DSM 1100.</title>
        <authorList>
            <consortium name="US DOE Joint Genome Institute (JGI-PGF)"/>
            <person name="Lucas S."/>
            <person name="Han J."/>
            <person name="Lapidus A."/>
            <person name="Bruce D."/>
            <person name="Goodwin L."/>
            <person name="Pitluck S."/>
            <person name="Peters L."/>
            <person name="Kyrpides N."/>
            <person name="Mavromatis K."/>
            <person name="Ivanova N."/>
            <person name="Ovchinnikova G."/>
            <person name="Pagani I."/>
            <person name="Daligault H."/>
            <person name="Detter J.C."/>
            <person name="Han C."/>
            <person name="Land M."/>
            <person name="Hauser L."/>
            <person name="Markowitz V."/>
            <person name="Cheng J.-F."/>
            <person name="Hugenholtz P."/>
            <person name="Woyke T."/>
            <person name="Wu D."/>
            <person name="Verbarg S."/>
            <person name="Frueling A."/>
            <person name="Brambilla E."/>
            <person name="Klenk H.-P."/>
            <person name="Eisen J.A."/>
        </authorList>
    </citation>
    <scope>NUCLEOTIDE SEQUENCE</scope>
    <source>
        <strain>DSM 1100</strain>
    </source>
</reference>
<sequence>MEGPMVAVAINAVVWPFIATIVFFYLYFSHRTKVRLALIESGRDASIFRRNTVDKLRSLKHGIVALMAGVGLLFGGFFDAMGMDDDVAYFAGVLLFVGVGLVLFYFYVSRTTDVREEESDIL</sequence>
<feature type="transmembrane region" description="Helical" evidence="1">
    <location>
        <begin position="59"/>
        <end position="81"/>
    </location>
</feature>
<keyword evidence="1" id="KW-1133">Transmembrane helix</keyword>
<dbReference type="EMBL" id="CP002691">
    <property type="protein sequence ID" value="AEE53773.1"/>
    <property type="molecule type" value="Genomic_DNA"/>
</dbReference>
<feature type="transmembrane region" description="Helical" evidence="1">
    <location>
        <begin position="87"/>
        <end position="108"/>
    </location>
</feature>
<evidence type="ECO:0000313" key="3">
    <source>
        <dbReference type="EMBL" id="AEE53773.1"/>
    </source>
</evidence>
<gene>
    <name evidence="3" type="ordered locus">Halhy_5950</name>
</gene>
<evidence type="ECO:0000256" key="1">
    <source>
        <dbReference type="SAM" id="Phobius"/>
    </source>
</evidence>
<evidence type="ECO:0000313" key="4">
    <source>
        <dbReference type="Proteomes" id="UP000008461"/>
    </source>
</evidence>
<dbReference type="Pfam" id="PF19762">
    <property type="entry name" value="DUF6249"/>
    <property type="match status" value="1"/>
</dbReference>
<dbReference type="STRING" id="760192.Halhy_5950"/>
<evidence type="ECO:0000259" key="2">
    <source>
        <dbReference type="Pfam" id="PF19762"/>
    </source>
</evidence>
<proteinExistence type="predicted"/>
<feature type="domain" description="DUF6249" evidence="2">
    <location>
        <begin position="11"/>
        <end position="107"/>
    </location>
</feature>
<keyword evidence="1" id="KW-0472">Membrane</keyword>
<dbReference type="AlphaFoldDB" id="F4L0A0"/>
<dbReference type="HOGENOM" id="CLU_2023466_0_0_10"/>
<keyword evidence="1" id="KW-0812">Transmembrane</keyword>
<dbReference type="Proteomes" id="UP000008461">
    <property type="component" value="Chromosome"/>
</dbReference>
<dbReference type="KEGG" id="hhy:Halhy_5950"/>
<dbReference type="OrthoDB" id="1050129at2"/>
<feature type="transmembrane region" description="Helical" evidence="1">
    <location>
        <begin position="6"/>
        <end position="28"/>
    </location>
</feature>
<accession>F4L0A0</accession>
<dbReference type="eggNOG" id="ENOG5033CH2">
    <property type="taxonomic scope" value="Bacteria"/>
</dbReference>
<dbReference type="InterPro" id="IPR046216">
    <property type="entry name" value="DUF6249"/>
</dbReference>
<keyword evidence="4" id="KW-1185">Reference proteome</keyword>
<organism evidence="3 4">
    <name type="scientific">Haliscomenobacter hydrossis (strain ATCC 27775 / DSM 1100 / LMG 10767 / O)</name>
    <dbReference type="NCBI Taxonomy" id="760192"/>
    <lineage>
        <taxon>Bacteria</taxon>
        <taxon>Pseudomonadati</taxon>
        <taxon>Bacteroidota</taxon>
        <taxon>Saprospiria</taxon>
        <taxon>Saprospirales</taxon>
        <taxon>Haliscomenobacteraceae</taxon>
        <taxon>Haliscomenobacter</taxon>
    </lineage>
</organism>
<dbReference type="RefSeq" id="WP_013768301.1">
    <property type="nucleotide sequence ID" value="NC_015510.1"/>
</dbReference>
<name>F4L0A0_HALH1</name>
<protein>
    <recommendedName>
        <fullName evidence="2">DUF6249 domain-containing protein</fullName>
    </recommendedName>
</protein>
<reference evidence="3 4" key="1">
    <citation type="journal article" date="2011" name="Stand. Genomic Sci.">
        <title>Complete genome sequence of Haliscomenobacter hydrossis type strain (O).</title>
        <authorList>
            <consortium name="US DOE Joint Genome Institute (JGI-PGF)"/>
            <person name="Daligault H."/>
            <person name="Lapidus A."/>
            <person name="Zeytun A."/>
            <person name="Nolan M."/>
            <person name="Lucas S."/>
            <person name="Del Rio T.G."/>
            <person name="Tice H."/>
            <person name="Cheng J.F."/>
            <person name="Tapia R."/>
            <person name="Han C."/>
            <person name="Goodwin L."/>
            <person name="Pitluck S."/>
            <person name="Liolios K."/>
            <person name="Pagani I."/>
            <person name="Ivanova N."/>
            <person name="Huntemann M."/>
            <person name="Mavromatis K."/>
            <person name="Mikhailova N."/>
            <person name="Pati A."/>
            <person name="Chen A."/>
            <person name="Palaniappan K."/>
            <person name="Land M."/>
            <person name="Hauser L."/>
            <person name="Brambilla E.M."/>
            <person name="Rohde M."/>
            <person name="Verbarg S."/>
            <person name="Goker M."/>
            <person name="Bristow J."/>
            <person name="Eisen J.A."/>
            <person name="Markowitz V."/>
            <person name="Hugenholtz P."/>
            <person name="Kyrpides N.C."/>
            <person name="Klenk H.P."/>
            <person name="Woyke T."/>
        </authorList>
    </citation>
    <scope>NUCLEOTIDE SEQUENCE [LARGE SCALE GENOMIC DNA]</scope>
    <source>
        <strain evidence="4">ATCC 27775 / DSM 1100 / LMG 10767 / O</strain>
    </source>
</reference>